<comment type="caution">
    <text evidence="1">The sequence shown here is derived from an EMBL/GenBank/DDBJ whole genome shotgun (WGS) entry which is preliminary data.</text>
</comment>
<reference evidence="1" key="1">
    <citation type="submission" date="2021-03" db="EMBL/GenBank/DDBJ databases">
        <title>Draft genome sequence of rust myrtle Austropuccinia psidii MF-1, a brazilian biotype.</title>
        <authorList>
            <person name="Quecine M.C."/>
            <person name="Pachon D.M.R."/>
            <person name="Bonatelli M.L."/>
            <person name="Correr F.H."/>
            <person name="Franceschini L.M."/>
            <person name="Leite T.F."/>
            <person name="Margarido G.R.A."/>
            <person name="Almeida C.A."/>
            <person name="Ferrarezi J.A."/>
            <person name="Labate C.A."/>
        </authorList>
    </citation>
    <scope>NUCLEOTIDE SEQUENCE</scope>
    <source>
        <strain evidence="1">MF-1</strain>
    </source>
</reference>
<protein>
    <submittedName>
        <fullName evidence="1">Uncharacterized protein</fullName>
    </submittedName>
</protein>
<evidence type="ECO:0000313" key="2">
    <source>
        <dbReference type="Proteomes" id="UP000765509"/>
    </source>
</evidence>
<dbReference type="EMBL" id="AVOT02087119">
    <property type="protein sequence ID" value="MBW0570896.1"/>
    <property type="molecule type" value="Genomic_DNA"/>
</dbReference>
<proteinExistence type="predicted"/>
<accession>A0A9Q3JZJ4</accession>
<organism evidence="1 2">
    <name type="scientific">Austropuccinia psidii MF-1</name>
    <dbReference type="NCBI Taxonomy" id="1389203"/>
    <lineage>
        <taxon>Eukaryota</taxon>
        <taxon>Fungi</taxon>
        <taxon>Dikarya</taxon>
        <taxon>Basidiomycota</taxon>
        <taxon>Pucciniomycotina</taxon>
        <taxon>Pucciniomycetes</taxon>
        <taxon>Pucciniales</taxon>
        <taxon>Sphaerophragmiaceae</taxon>
        <taxon>Austropuccinia</taxon>
    </lineage>
</organism>
<evidence type="ECO:0000313" key="1">
    <source>
        <dbReference type="EMBL" id="MBW0570896.1"/>
    </source>
</evidence>
<gene>
    <name evidence="1" type="ORF">O181_110611</name>
</gene>
<dbReference type="Proteomes" id="UP000765509">
    <property type="component" value="Unassembled WGS sequence"/>
</dbReference>
<keyword evidence="2" id="KW-1185">Reference proteome</keyword>
<sequence>MARGFPAQDTLARTPLWATMIKVFMSKNGPWDPKQADGNNSGRLALSPQAFICPPPLLGHHLMVTSLLDWSKVIIRPMKDGNGERTFELVPIVTMSCHQWDSNSKNKTHQIPPNKIHPFNVCLASKPRGNPLLARVAPNGQRIYFAVISQSSI</sequence>
<dbReference type="AlphaFoldDB" id="A0A9Q3JZJ4"/>
<name>A0A9Q3JZJ4_9BASI</name>